<evidence type="ECO:0000313" key="2">
    <source>
        <dbReference type="EMBL" id="RNF16714.1"/>
    </source>
</evidence>
<evidence type="ECO:0000313" key="3">
    <source>
        <dbReference type="Proteomes" id="UP000284403"/>
    </source>
</evidence>
<dbReference type="OrthoDB" id="246363at2759"/>
<reference evidence="2 3" key="1">
    <citation type="journal article" date="2018" name="BMC Genomics">
        <title>Genomic comparison of Trypanosoma conorhini and Trypanosoma rangeli to Trypanosoma cruzi strains of high and low virulence.</title>
        <authorList>
            <person name="Bradwell K.R."/>
            <person name="Koparde V.N."/>
            <person name="Matveyev A.V."/>
            <person name="Serrano M.G."/>
            <person name="Alves J.M."/>
            <person name="Parikh H."/>
            <person name="Huang B."/>
            <person name="Lee V."/>
            <person name="Espinosa-Alvarez O."/>
            <person name="Ortiz P.A."/>
            <person name="Costa-Martins A.G."/>
            <person name="Teixeira M.M."/>
            <person name="Buck G.A."/>
        </authorList>
    </citation>
    <scope>NUCLEOTIDE SEQUENCE [LARGE SCALE GENOMIC DNA]</scope>
    <source>
        <strain evidence="2 3">025E</strain>
    </source>
</reference>
<protein>
    <submittedName>
        <fullName evidence="2">Uncharacterized protein</fullName>
    </submittedName>
</protein>
<dbReference type="EMBL" id="MKKU01000285">
    <property type="protein sequence ID" value="RNF16714.1"/>
    <property type="molecule type" value="Genomic_DNA"/>
</dbReference>
<dbReference type="RefSeq" id="XP_029227893.1">
    <property type="nucleotide sequence ID" value="XM_029371996.1"/>
</dbReference>
<organism evidence="2 3">
    <name type="scientific">Trypanosoma conorhini</name>
    <dbReference type="NCBI Taxonomy" id="83891"/>
    <lineage>
        <taxon>Eukaryota</taxon>
        <taxon>Discoba</taxon>
        <taxon>Euglenozoa</taxon>
        <taxon>Kinetoplastea</taxon>
        <taxon>Metakinetoplastina</taxon>
        <taxon>Trypanosomatida</taxon>
        <taxon>Trypanosomatidae</taxon>
        <taxon>Trypanosoma</taxon>
    </lineage>
</organism>
<accession>A0A422PG76</accession>
<gene>
    <name evidence="2" type="ORF">Tco025E_05093</name>
</gene>
<feature type="region of interest" description="Disordered" evidence="1">
    <location>
        <begin position="131"/>
        <end position="155"/>
    </location>
</feature>
<keyword evidence="3" id="KW-1185">Reference proteome</keyword>
<evidence type="ECO:0000256" key="1">
    <source>
        <dbReference type="SAM" id="MobiDB-lite"/>
    </source>
</evidence>
<comment type="caution">
    <text evidence="2">The sequence shown here is derived from an EMBL/GenBank/DDBJ whole genome shotgun (WGS) entry which is preliminary data.</text>
</comment>
<name>A0A422PG76_9TRYP</name>
<dbReference type="GeneID" id="40318704"/>
<dbReference type="Proteomes" id="UP000284403">
    <property type="component" value="Unassembled WGS sequence"/>
</dbReference>
<sequence length="1352" mass="147464">MQHGRRRFHSVASAPHFVTPRRASPLLWARRGAASSPSGMRQSHVTPFFAALFPTCFTGDEVVDDAASRRESFVQRALCAKRGPAACGASVAGGKWPVTTAAAPPASLSLRPWHLIANLKHAVLFACNDEEKSQRGPAGGSAKDYVGSREGDGDEATCLQKGVREDEEVNCGTGKRHVTPSEIVRLVRHSLRMVRQQSTRATADAVMATGEKALQGTPQLQEMEDKLQYEREVLRSGLQKIPKEALMSYVLDGGEAMGGVLEPALEPLRPVLNQTMRCSAYAFHLTFETLLRQGQEYMAVELFRRWWRHNPHLFPVELGPNLEEDISSMLADVRAQGDVSTLQWKKISRLLAQIPYKKYMVASPLFTRVMKVALCLGIPALEDEFVLKELIYKGVYMTCCASRTCNLDDTGRKAEPSACRTDLHFHAFQEKYEDWLVLIGAIAAAAVLERHAEAFLREKGGGATYDRLVRSVSDEYTTFMQRASCPQLMHSSWASLTERSKQGGETLKSSAAPGWTKLLFTTVLRCYEEAGVFHASPVRRPGNTAALWRQLHFKLIQHFPHVFHAGNTVTTLLSFAALEEAAVSSLGTRRLSFCGKEEALCCWRLECLSEREAENAGSSTVNGFTRPQSISDIPLASRRLRARVVTAHSTRFKSVASEASTDSNPCKDAGLHTQQQQQQQLHWKDRELFGQALSLSASQPSIPVFVTPEEVKSYAADAMDEIEAARLSIIEIFREHTSLPMLRPASPLEELDLQERRSCGDILAEASQPSMFLFLRLVSLLSSFGEPPLSVTEAGEIADENRSFSLVTCIEEDILPYCHPSVVAFLRRCCATYLSRSGVRGIQALVGGHQTLLDQLTEEAAVERLLVGVLWGGDNDTATTRLANHYSFGSGSLAWQVIAQHRPVIFRTGGRSLLEMVLSHLATLSLTIPDEYRRIVCVSSYMHRAVACSMDVASKSLSALQNELEWNPASARHIYISLLELLAWAIDSKAKKAAAAAAAVNGITREGRTAGAGDEATFEDESGTNLPALFDTARHWGVVQRCFRAQASDRRVFPPSLLERVCLILVHSCPDVELVVTCLLALCQQSRGGPPSDGDSLSFVTPRLLTSLCCLLVMNGVNGASVRKWREKNGAPPSWVSPLCGDGGGCGVDASALNVWHLACLERLMPSAAQPPNADRAGPDGCTAGFHCDADNPAVGVKEAAHLLGSIVLDVLCSDAHWRSLRTANYYVFLFASAAESLPRKAEDAAGKHGNQSSFPLGVVFPSRQMSSSRPTGVRQRVTNLKDALREMGAEGRLQLRSSLSPVTKGGKGVLETYLLTDDDDGADAGGEEDAARFFSRSGAGGVGVTAPHPSQ</sequence>
<proteinExistence type="predicted"/>